<evidence type="ECO:0000313" key="8">
    <source>
        <dbReference type="Proteomes" id="UP000199662"/>
    </source>
</evidence>
<dbReference type="EMBL" id="FNZK01000006">
    <property type="protein sequence ID" value="SEJ33555.1"/>
    <property type="molecule type" value="Genomic_DNA"/>
</dbReference>
<dbReference type="Proteomes" id="UP000199662">
    <property type="component" value="Unassembled WGS sequence"/>
</dbReference>
<feature type="transmembrane region" description="Helical" evidence="5">
    <location>
        <begin position="358"/>
        <end position="375"/>
    </location>
</feature>
<dbReference type="Pfam" id="PF04932">
    <property type="entry name" value="Wzy_C"/>
    <property type="match status" value="1"/>
</dbReference>
<dbReference type="PANTHER" id="PTHR37422">
    <property type="entry name" value="TEICHURONIC ACID BIOSYNTHESIS PROTEIN TUAE"/>
    <property type="match status" value="1"/>
</dbReference>
<feature type="transmembrane region" description="Helical" evidence="5">
    <location>
        <begin position="16"/>
        <end position="49"/>
    </location>
</feature>
<dbReference type="GO" id="GO:0016020">
    <property type="term" value="C:membrane"/>
    <property type="evidence" value="ECO:0007669"/>
    <property type="project" value="UniProtKB-SubCell"/>
</dbReference>
<feature type="transmembrane region" description="Helical" evidence="5">
    <location>
        <begin position="236"/>
        <end position="254"/>
    </location>
</feature>
<feature type="transmembrane region" description="Helical" evidence="5">
    <location>
        <begin position="197"/>
        <end position="230"/>
    </location>
</feature>
<sequence length="408" mass="45912">MSTLKQERLLGDLDRLIFYAILALAFFLALFPDLATVSLIIGSFFWFIKLYITKGKTFKRTPYDIAIVTFVVISGLSVFVSPDPAFSFYNYYHLIGRYVFTYLLVVQNIVKMQQIKQIVYALGLSAAFVVGYGFYQSIHGIDISSMKWVDGEAFPELKTRVFSTWENPNILAGYLVVIMSIVFGLFCKLADKKQRGILTAFFCLLGICLGLTYARGACLTLALVIAGYGILQNRKILAGFIVLTIMLLAFDTALSERLLSVFTKVDTSSEMRFALWESTMAMILDHPLLGIGWGSYWMVYPEYDFYINNPAVRIVHAHNLYLNFAAEIGLAGFMSFMVCMLGHMSLALSNTHLRESKFLNGLLLGCGLAIVSILLNGFTDYVLFNIESSMLFWFLCALIVLITRQSLD</sequence>
<evidence type="ECO:0000256" key="1">
    <source>
        <dbReference type="ARBA" id="ARBA00004141"/>
    </source>
</evidence>
<dbReference type="RefSeq" id="WP_091830535.1">
    <property type="nucleotide sequence ID" value="NZ_FNZK01000006.1"/>
</dbReference>
<comment type="subcellular location">
    <subcellularLocation>
        <location evidence="1">Membrane</location>
        <topology evidence="1">Multi-pass membrane protein</topology>
    </subcellularLocation>
</comment>
<protein>
    <submittedName>
        <fullName evidence="7">O-Antigen ligase</fullName>
    </submittedName>
</protein>
<dbReference type="STRING" id="84035.SAMN05660742_1067"/>
<keyword evidence="7" id="KW-0436">Ligase</keyword>
<keyword evidence="2 5" id="KW-0812">Transmembrane</keyword>
<organism evidence="7 8">
    <name type="scientific">Propionispira arboris</name>
    <dbReference type="NCBI Taxonomy" id="84035"/>
    <lineage>
        <taxon>Bacteria</taxon>
        <taxon>Bacillati</taxon>
        <taxon>Bacillota</taxon>
        <taxon>Negativicutes</taxon>
        <taxon>Selenomonadales</taxon>
        <taxon>Selenomonadaceae</taxon>
        <taxon>Propionispira</taxon>
    </lineage>
</organism>
<evidence type="ECO:0000313" key="7">
    <source>
        <dbReference type="EMBL" id="SEJ33555.1"/>
    </source>
</evidence>
<feature type="transmembrane region" description="Helical" evidence="5">
    <location>
        <begin position="118"/>
        <end position="138"/>
    </location>
</feature>
<proteinExistence type="predicted"/>
<dbReference type="GO" id="GO:0016874">
    <property type="term" value="F:ligase activity"/>
    <property type="evidence" value="ECO:0007669"/>
    <property type="project" value="UniProtKB-KW"/>
</dbReference>
<feature type="domain" description="O-antigen ligase-related" evidence="6">
    <location>
        <begin position="201"/>
        <end position="337"/>
    </location>
</feature>
<feature type="transmembrane region" description="Helical" evidence="5">
    <location>
        <begin position="381"/>
        <end position="402"/>
    </location>
</feature>
<evidence type="ECO:0000256" key="3">
    <source>
        <dbReference type="ARBA" id="ARBA00022989"/>
    </source>
</evidence>
<feature type="transmembrane region" description="Helical" evidence="5">
    <location>
        <begin position="170"/>
        <end position="190"/>
    </location>
</feature>
<evidence type="ECO:0000256" key="5">
    <source>
        <dbReference type="SAM" id="Phobius"/>
    </source>
</evidence>
<dbReference type="AlphaFoldDB" id="A0A1H6Y9V2"/>
<feature type="transmembrane region" description="Helical" evidence="5">
    <location>
        <begin position="320"/>
        <end position="346"/>
    </location>
</feature>
<keyword evidence="4 5" id="KW-0472">Membrane</keyword>
<feature type="transmembrane region" description="Helical" evidence="5">
    <location>
        <begin position="88"/>
        <end position="106"/>
    </location>
</feature>
<name>A0A1H6Y9V2_9FIRM</name>
<dbReference type="InterPro" id="IPR007016">
    <property type="entry name" value="O-antigen_ligase-rel_domated"/>
</dbReference>
<keyword evidence="3 5" id="KW-1133">Transmembrane helix</keyword>
<evidence type="ECO:0000256" key="2">
    <source>
        <dbReference type="ARBA" id="ARBA00022692"/>
    </source>
</evidence>
<feature type="transmembrane region" description="Helical" evidence="5">
    <location>
        <begin position="275"/>
        <end position="300"/>
    </location>
</feature>
<feature type="transmembrane region" description="Helical" evidence="5">
    <location>
        <begin position="61"/>
        <end position="82"/>
    </location>
</feature>
<dbReference type="InterPro" id="IPR051533">
    <property type="entry name" value="WaaL-like"/>
</dbReference>
<accession>A0A1H6Y9V2</accession>
<evidence type="ECO:0000259" key="6">
    <source>
        <dbReference type="Pfam" id="PF04932"/>
    </source>
</evidence>
<gene>
    <name evidence="7" type="ORF">SAMN05660742_1067</name>
</gene>
<dbReference type="PANTHER" id="PTHR37422:SF13">
    <property type="entry name" value="LIPOPOLYSACCHARIDE BIOSYNTHESIS PROTEIN PA4999-RELATED"/>
    <property type="match status" value="1"/>
</dbReference>
<keyword evidence="8" id="KW-1185">Reference proteome</keyword>
<reference evidence="7 8" key="1">
    <citation type="submission" date="2016-10" db="EMBL/GenBank/DDBJ databases">
        <authorList>
            <person name="de Groot N.N."/>
        </authorList>
    </citation>
    <scope>NUCLEOTIDE SEQUENCE [LARGE SCALE GENOMIC DNA]</scope>
    <source>
        <strain evidence="7 8">DSM 2179</strain>
    </source>
</reference>
<evidence type="ECO:0000256" key="4">
    <source>
        <dbReference type="ARBA" id="ARBA00023136"/>
    </source>
</evidence>